<proteinExistence type="predicted"/>
<dbReference type="InterPro" id="IPR013785">
    <property type="entry name" value="Aldolase_TIM"/>
</dbReference>
<organism evidence="2">
    <name type="scientific">Salmonella enterica subsp. enterica serovar Typhi str. CT18</name>
    <dbReference type="NCBI Taxonomy" id="220341"/>
    <lineage>
        <taxon>Bacteria</taxon>
        <taxon>Pseudomonadati</taxon>
        <taxon>Pseudomonadota</taxon>
        <taxon>Gammaproteobacteria</taxon>
        <taxon>Enterobacterales</taxon>
        <taxon>Enterobacteriaceae</taxon>
        <taxon>Salmonella</taxon>
    </lineage>
</organism>
<name>A0A714YY39_SALTI</name>
<evidence type="ECO:0000256" key="1">
    <source>
        <dbReference type="ARBA" id="ARBA00001966"/>
    </source>
</evidence>
<evidence type="ECO:0000313" key="2">
    <source>
        <dbReference type="EMBL" id="HAD4391004.1"/>
    </source>
</evidence>
<dbReference type="InterPro" id="IPR047771">
    <property type="entry name" value="Radical_SAM_STM4011-like"/>
</dbReference>
<comment type="cofactor">
    <cofactor evidence="1">
        <name>[4Fe-4S] cluster</name>
        <dbReference type="ChEBI" id="CHEBI:49883"/>
    </cofactor>
</comment>
<protein>
    <recommendedName>
        <fullName evidence="3">Radical SAM/SPASM domain-containing protein</fullName>
    </recommendedName>
</protein>
<dbReference type="SUPFAM" id="SSF102114">
    <property type="entry name" value="Radical SAM enzymes"/>
    <property type="match status" value="1"/>
</dbReference>
<dbReference type="InterPro" id="IPR058240">
    <property type="entry name" value="rSAM_sf"/>
</dbReference>
<dbReference type="EMBL" id="DAAOZB010000015">
    <property type="protein sequence ID" value="HAD4391004.1"/>
    <property type="molecule type" value="Genomic_DNA"/>
</dbReference>
<sequence>MSIPALRDIHTLFYRGYLKSCNYHCGYCPFHKHARNDKKRDEAALWRMVDHLPLLGTPLNVMITPYGEALRLRYYMAALADISRYPHVQAVGIQTNASFSLMSLLESFRAGGGDISKLRLWCSFHPSQITAERFLQQCLALSAAGITWCAGAVASMKDIDQFRWLRQRLPDQNYFWFNANECANTRHTVEETIAFSELDPLYVVETQQWPAQLDICTAGRKSIFMNAEGDLFACHISNACHISKIKMGNLYQQRLNSPACQAKQCHCFLAYQHRLDIPLLNHLDASRCFRIGRSCDIV</sequence>
<comment type="caution">
    <text evidence="2">The sequence shown here is derived from an EMBL/GenBank/DDBJ whole genome shotgun (WGS) entry which is preliminary data.</text>
</comment>
<dbReference type="Gene3D" id="3.20.20.70">
    <property type="entry name" value="Aldolase class I"/>
    <property type="match status" value="1"/>
</dbReference>
<evidence type="ECO:0008006" key="3">
    <source>
        <dbReference type="Google" id="ProtNLM"/>
    </source>
</evidence>
<gene>
    <name evidence="2" type="ORF">G1T53_16700</name>
</gene>
<dbReference type="AlphaFoldDB" id="A0A714YY39"/>
<reference evidence="2" key="1">
    <citation type="journal article" date="2018" name="Genome Biol.">
        <title>SKESA: strategic k-mer extension for scrupulous assemblies.</title>
        <authorList>
            <person name="Souvorov A."/>
            <person name="Agarwala R."/>
            <person name="Lipman D.J."/>
        </authorList>
    </citation>
    <scope>NUCLEOTIDE SEQUENCE</scope>
    <source>
        <strain evidence="2">CT18</strain>
    </source>
</reference>
<accession>A0A714YY39</accession>
<dbReference type="NCBIfam" id="NF038073">
    <property type="entry name" value="rSAM_STM4011"/>
    <property type="match status" value="1"/>
</dbReference>
<reference evidence="2" key="2">
    <citation type="submission" date="2019-01" db="EMBL/GenBank/DDBJ databases">
        <authorList>
            <consortium name="NCBI Pathogen Detection Project"/>
        </authorList>
    </citation>
    <scope>NUCLEOTIDE SEQUENCE</scope>
    <source>
        <strain evidence="2">CT18</strain>
    </source>
</reference>